<dbReference type="Gene3D" id="6.10.250.1170">
    <property type="match status" value="1"/>
</dbReference>
<dbReference type="AlphaFoldDB" id="A0A9Q0MG98"/>
<feature type="domain" description="RRM" evidence="6">
    <location>
        <begin position="185"/>
        <end position="266"/>
    </location>
</feature>
<feature type="compositionally biased region" description="Low complexity" evidence="5">
    <location>
        <begin position="502"/>
        <end position="512"/>
    </location>
</feature>
<dbReference type="EMBL" id="JAPWDV010000001">
    <property type="protein sequence ID" value="KAJ6225127.1"/>
    <property type="molecule type" value="Genomic_DNA"/>
</dbReference>
<dbReference type="Pfam" id="PF08075">
    <property type="entry name" value="NOPS"/>
    <property type="match status" value="1"/>
</dbReference>
<dbReference type="SUPFAM" id="SSF54928">
    <property type="entry name" value="RNA-binding domain, RBD"/>
    <property type="match status" value="1"/>
</dbReference>
<accession>A0A9Q0MG98</accession>
<feature type="domain" description="RRM" evidence="6">
    <location>
        <begin position="111"/>
        <end position="183"/>
    </location>
</feature>
<keyword evidence="8" id="KW-1185">Reference proteome</keyword>
<evidence type="ECO:0000256" key="5">
    <source>
        <dbReference type="SAM" id="MobiDB-lite"/>
    </source>
</evidence>
<dbReference type="SMART" id="SM00360">
    <property type="entry name" value="RRM"/>
    <property type="match status" value="2"/>
</dbReference>
<feature type="compositionally biased region" description="Basic and acidic residues" evidence="5">
    <location>
        <begin position="20"/>
        <end position="36"/>
    </location>
</feature>
<evidence type="ECO:0000259" key="6">
    <source>
        <dbReference type="PROSITE" id="PS50102"/>
    </source>
</evidence>
<feature type="compositionally biased region" description="Polar residues" evidence="5">
    <location>
        <begin position="532"/>
        <end position="556"/>
    </location>
</feature>
<dbReference type="FunFam" id="3.30.70.330:FF:000043">
    <property type="entry name" value="paraspeckle component 1 isoform X1"/>
    <property type="match status" value="1"/>
</dbReference>
<keyword evidence="2 3" id="KW-0694">RNA-binding</keyword>
<sequence>MNKDVRTKLSIQNQSPANKDGMDNERKNKNMNDHNKSNNLMKKRKMNHNGGPQNASGNTNGGGGNNSNNNWNGGPPGNPNQMPYNAHRLTGAPAWDLPPGNSSTQTFTGRCRLFVANLPASVTDESLGKLFSEFGQLSEIYIGKGNQFAFVKMDTRQNAENAKNALDGKLLEGRTLRVRLAAHAAAIKVTNLPPCASNELLFHAFSTFGTVERAIVIADDRGRSTNEGIVEFGRKSSAQAAIKKCQQECLLLSSTPIPVVVTSLESRDEEEGVPEKNVQHTIEYRNEREYGPRFAEPGSVEFEVSNKWKQLSQIEAKRREEFEAEMREMHENFKNQMEFIKLEETTKQLREQLRQMEAQSQKMNADREARYDIERQREEQRRQHENMLRAQEEQIISPHGPQTDLNALRRQESDLRQQANALQQMLDRQESSLRQMSVGNTHHDDRMNMNSNMYGQPGMAGPNHGGLMGPGPAHNQMPPSPVNQMPMNPYGAPPNGPGTMHGGPQQHGQMGPHHPHPMQPQHQPMMPYNGVPSHTISMPPQSYNSGPSPQMGNNGYQLPKRNRRF</sequence>
<name>A0A9Q0MG98_BLOTA</name>
<dbReference type="Pfam" id="PF00076">
    <property type="entry name" value="RRM_1"/>
    <property type="match status" value="2"/>
</dbReference>
<evidence type="ECO:0000313" key="8">
    <source>
        <dbReference type="Proteomes" id="UP001142055"/>
    </source>
</evidence>
<dbReference type="PROSITE" id="PS50102">
    <property type="entry name" value="RRM"/>
    <property type="match status" value="2"/>
</dbReference>
<evidence type="ECO:0000256" key="4">
    <source>
        <dbReference type="SAM" id="Coils"/>
    </source>
</evidence>
<dbReference type="InterPro" id="IPR012677">
    <property type="entry name" value="Nucleotide-bd_a/b_plait_sf"/>
</dbReference>
<evidence type="ECO:0000256" key="3">
    <source>
        <dbReference type="PROSITE-ProRule" id="PRU00176"/>
    </source>
</evidence>
<feature type="region of interest" description="Disordered" evidence="5">
    <location>
        <begin position="1"/>
        <end position="83"/>
    </location>
</feature>
<comment type="caution">
    <text evidence="7">The sequence shown here is derived from an EMBL/GenBank/DDBJ whole genome shotgun (WGS) entry which is preliminary data.</text>
</comment>
<dbReference type="OMA" id="IEMEYLR"/>
<dbReference type="Gene3D" id="3.30.70.330">
    <property type="match status" value="2"/>
</dbReference>
<keyword evidence="1" id="KW-0677">Repeat</keyword>
<dbReference type="InterPro" id="IPR000504">
    <property type="entry name" value="RRM_dom"/>
</dbReference>
<evidence type="ECO:0000256" key="1">
    <source>
        <dbReference type="ARBA" id="ARBA00022737"/>
    </source>
</evidence>
<dbReference type="InterPro" id="IPR012975">
    <property type="entry name" value="NOPS"/>
</dbReference>
<organism evidence="7 8">
    <name type="scientific">Blomia tropicalis</name>
    <name type="common">Mite</name>
    <dbReference type="NCBI Taxonomy" id="40697"/>
    <lineage>
        <taxon>Eukaryota</taxon>
        <taxon>Metazoa</taxon>
        <taxon>Ecdysozoa</taxon>
        <taxon>Arthropoda</taxon>
        <taxon>Chelicerata</taxon>
        <taxon>Arachnida</taxon>
        <taxon>Acari</taxon>
        <taxon>Acariformes</taxon>
        <taxon>Sarcoptiformes</taxon>
        <taxon>Astigmata</taxon>
        <taxon>Glycyphagoidea</taxon>
        <taxon>Echimyopodidae</taxon>
        <taxon>Blomia</taxon>
    </lineage>
</organism>
<keyword evidence="4" id="KW-0175">Coiled coil</keyword>
<dbReference type="InterPro" id="IPR035979">
    <property type="entry name" value="RBD_domain_sf"/>
</dbReference>
<evidence type="ECO:0000256" key="2">
    <source>
        <dbReference type="ARBA" id="ARBA00022884"/>
    </source>
</evidence>
<dbReference type="Proteomes" id="UP001142055">
    <property type="component" value="Chromosome 1"/>
</dbReference>
<feature type="coiled-coil region" evidence="4">
    <location>
        <begin position="339"/>
        <end position="432"/>
    </location>
</feature>
<reference evidence="7" key="1">
    <citation type="submission" date="2022-12" db="EMBL/GenBank/DDBJ databases">
        <title>Genome assemblies of Blomia tropicalis.</title>
        <authorList>
            <person name="Cui Y."/>
        </authorList>
    </citation>
    <scope>NUCLEOTIDE SEQUENCE</scope>
    <source>
        <tissue evidence="7">Adult mites</tissue>
    </source>
</reference>
<gene>
    <name evidence="7" type="ORF">RDWZM_003672</name>
</gene>
<dbReference type="GO" id="GO:0003723">
    <property type="term" value="F:RNA binding"/>
    <property type="evidence" value="ECO:0007669"/>
    <property type="project" value="UniProtKB-UniRule"/>
</dbReference>
<protein>
    <recommendedName>
        <fullName evidence="6">RRM domain-containing protein</fullName>
    </recommendedName>
</protein>
<dbReference type="PANTHER" id="PTHR23189">
    <property type="entry name" value="RNA RECOGNITION MOTIF-CONTAINING"/>
    <property type="match status" value="1"/>
</dbReference>
<feature type="region of interest" description="Disordered" evidence="5">
    <location>
        <begin position="491"/>
        <end position="565"/>
    </location>
</feature>
<evidence type="ECO:0000313" key="7">
    <source>
        <dbReference type="EMBL" id="KAJ6225127.1"/>
    </source>
</evidence>
<proteinExistence type="predicted"/>